<dbReference type="OrthoDB" id="9795292at2"/>
<feature type="coiled-coil region" evidence="1">
    <location>
        <begin position="312"/>
        <end position="339"/>
    </location>
</feature>
<dbReference type="GO" id="GO:0005886">
    <property type="term" value="C:plasma membrane"/>
    <property type="evidence" value="ECO:0007669"/>
    <property type="project" value="TreeGrafter"/>
</dbReference>
<keyword evidence="2" id="KW-1133">Transmembrane helix</keyword>
<reference evidence="3 4" key="1">
    <citation type="submission" date="2015-05" db="EMBL/GenBank/DDBJ databases">
        <title>Photobacterium galathea sp. nov.</title>
        <authorList>
            <person name="Machado H."/>
            <person name="Gram L."/>
        </authorList>
    </citation>
    <scope>NUCLEOTIDE SEQUENCE [LARGE SCALE GENOMIC DNA]</scope>
    <source>
        <strain evidence="3 4">DSM 22954</strain>
    </source>
</reference>
<keyword evidence="4" id="KW-1185">Reference proteome</keyword>
<sequence>MKEQLDLLIQYLNGIWLNRRWIWMTAWVICPLGWIAVTLMPNQYTSEARVYADTQTILKPLMQGLAINADPSQELRLMVKTLLSRRNLETIARYTDADVKTRTTEEYEDLLDTLKSDISIQSAGKENLFTISFTGKDAQYAQDVVQASLDVFVENAVGQKKMDTRRANEFISTQLAEYEARLLDSEAKLADFKRKNAGYLPGSERGFVAKSEQMKSELEETRLQLREAQSSLISARRQLDQETNLASKQSSGFKTEYDLRLEALQTRLDSLLFRFTERHPDVRETRRQIEELKTQQSSSGSNAAQLALNPVLQEMKLTVGQMENQVASLKAREESLIEKIRINDEKLEYLPKIEAELTSMMRNYEVTKGQYDELLSRRESALLSQSLDAKSDQISFRIIDPPLLPREPSGPMRPLFLTVVLILAVGVGFALAFIASQIWSVAFSPTQIYKQLQLPVFGVVSATELSGLKKIERWRMLRFSFVSVLLLVFFVCFVVINSMPSVHQLIMQGKEML</sequence>
<dbReference type="InterPro" id="IPR050445">
    <property type="entry name" value="Bact_polysacc_biosynth/exp"/>
</dbReference>
<evidence type="ECO:0000313" key="4">
    <source>
        <dbReference type="Proteomes" id="UP000035909"/>
    </source>
</evidence>
<comment type="caution">
    <text evidence="3">The sequence shown here is derived from an EMBL/GenBank/DDBJ whole genome shotgun (WGS) entry which is preliminary data.</text>
</comment>
<organism evidence="3 4">
    <name type="scientific">Photobacterium ganghwense</name>
    <dbReference type="NCBI Taxonomy" id="320778"/>
    <lineage>
        <taxon>Bacteria</taxon>
        <taxon>Pseudomonadati</taxon>
        <taxon>Pseudomonadota</taxon>
        <taxon>Gammaproteobacteria</taxon>
        <taxon>Vibrionales</taxon>
        <taxon>Vibrionaceae</taxon>
        <taxon>Photobacterium</taxon>
    </lineage>
</organism>
<evidence type="ECO:0000256" key="1">
    <source>
        <dbReference type="SAM" id="Coils"/>
    </source>
</evidence>
<dbReference type="PATRIC" id="fig|320778.3.peg.1179"/>
<keyword evidence="2" id="KW-0472">Membrane</keyword>
<keyword evidence="1" id="KW-0175">Coiled coil</keyword>
<dbReference type="GO" id="GO:0004713">
    <property type="term" value="F:protein tyrosine kinase activity"/>
    <property type="evidence" value="ECO:0007669"/>
    <property type="project" value="TreeGrafter"/>
</dbReference>
<accession>A0A0J1HGZ4</accession>
<feature type="coiled-coil region" evidence="1">
    <location>
        <begin position="175"/>
        <end position="245"/>
    </location>
</feature>
<dbReference type="PANTHER" id="PTHR32309">
    <property type="entry name" value="TYROSINE-PROTEIN KINASE"/>
    <property type="match status" value="1"/>
</dbReference>
<feature type="transmembrane region" description="Helical" evidence="2">
    <location>
        <begin position="20"/>
        <end position="39"/>
    </location>
</feature>
<dbReference type="STRING" id="320778.ABT57_05445"/>
<gene>
    <name evidence="3" type="ORF">ABT57_05445</name>
</gene>
<evidence type="ECO:0000313" key="3">
    <source>
        <dbReference type="EMBL" id="KLV10880.1"/>
    </source>
</evidence>
<dbReference type="EMBL" id="LDOU01000005">
    <property type="protein sequence ID" value="KLV10880.1"/>
    <property type="molecule type" value="Genomic_DNA"/>
</dbReference>
<dbReference type="NCBIfam" id="TIGR03007">
    <property type="entry name" value="pepcterm_ChnLen"/>
    <property type="match status" value="1"/>
</dbReference>
<feature type="transmembrane region" description="Helical" evidence="2">
    <location>
        <begin position="479"/>
        <end position="499"/>
    </location>
</feature>
<evidence type="ECO:0008006" key="5">
    <source>
        <dbReference type="Google" id="ProtNLM"/>
    </source>
</evidence>
<dbReference type="AlphaFoldDB" id="A0A0J1HGZ4"/>
<keyword evidence="2" id="KW-0812">Transmembrane</keyword>
<evidence type="ECO:0000256" key="2">
    <source>
        <dbReference type="SAM" id="Phobius"/>
    </source>
</evidence>
<proteinExistence type="predicted"/>
<feature type="transmembrane region" description="Helical" evidence="2">
    <location>
        <begin position="415"/>
        <end position="442"/>
    </location>
</feature>
<dbReference type="PANTHER" id="PTHR32309:SF13">
    <property type="entry name" value="FERRIC ENTEROBACTIN TRANSPORT PROTEIN FEPE"/>
    <property type="match status" value="1"/>
</dbReference>
<dbReference type="SUPFAM" id="SSF56954">
    <property type="entry name" value="Outer membrane efflux proteins (OEP)"/>
    <property type="match status" value="1"/>
</dbReference>
<protein>
    <recommendedName>
        <fullName evidence="5">Chain-length determining protein</fullName>
    </recommendedName>
</protein>
<dbReference type="InterPro" id="IPR014345">
    <property type="entry name" value="XrtA_polysacc_chain"/>
</dbReference>
<dbReference type="RefSeq" id="WP_047884179.1">
    <property type="nucleotide sequence ID" value="NZ_CP071325.1"/>
</dbReference>
<name>A0A0J1HGZ4_9GAMM</name>
<dbReference type="Proteomes" id="UP000035909">
    <property type="component" value="Unassembled WGS sequence"/>
</dbReference>